<feature type="binding site" evidence="4">
    <location>
        <position position="229"/>
    </location>
    <ligand>
        <name>Mn(2+)</name>
        <dbReference type="ChEBI" id="CHEBI:29035"/>
        <label>1</label>
    </ligand>
</feature>
<feature type="binding site" evidence="4">
    <location>
        <position position="139"/>
    </location>
    <ligand>
        <name>Mn(2+)</name>
        <dbReference type="ChEBI" id="CHEBI:29035"/>
        <label>1</label>
    </ligand>
</feature>
<reference evidence="6 7" key="1">
    <citation type="submission" date="2016-04" db="EMBL/GenBank/DDBJ databases">
        <title>Complete Genome Sequence of Halotalea alkalilenta IHB B 13600.</title>
        <authorList>
            <person name="Swarnkar M.K."/>
            <person name="Sharma A."/>
            <person name="Kaushal K."/>
            <person name="Soni R."/>
            <person name="Rana S."/>
            <person name="Singh A.K."/>
            <person name="Gulati A."/>
        </authorList>
    </citation>
    <scope>NUCLEOTIDE SEQUENCE [LARGE SCALE GENOMIC DNA]</scope>
    <source>
        <strain evidence="6 7">IHB B 13600</strain>
    </source>
</reference>
<dbReference type="Proteomes" id="UP000077875">
    <property type="component" value="Chromosome"/>
</dbReference>
<keyword evidence="2 4" id="KW-0479">Metal-binding</keyword>
<gene>
    <name evidence="6" type="ORF">A5892_06140</name>
</gene>
<dbReference type="InterPro" id="IPR023696">
    <property type="entry name" value="Ureohydrolase_dom_sf"/>
</dbReference>
<comment type="similarity">
    <text evidence="1">Belongs to the arginase family. Agmatinase subfamily.</text>
</comment>
<dbReference type="Gene3D" id="3.40.800.10">
    <property type="entry name" value="Ureohydrolase domain"/>
    <property type="match status" value="1"/>
</dbReference>
<dbReference type="InterPro" id="IPR020855">
    <property type="entry name" value="Ureohydrolase_Mn_BS"/>
</dbReference>
<dbReference type="PROSITE" id="PS51409">
    <property type="entry name" value="ARGINASE_2"/>
    <property type="match status" value="1"/>
</dbReference>
<name>A0A172YCY3_9GAMM</name>
<comment type="cofactor">
    <cofactor evidence="4">
        <name>Mn(2+)</name>
        <dbReference type="ChEBI" id="CHEBI:29035"/>
    </cofactor>
    <text evidence="4">Binds 2 manganese ions per subunit.</text>
</comment>
<evidence type="ECO:0000256" key="1">
    <source>
        <dbReference type="ARBA" id="ARBA00009227"/>
    </source>
</evidence>
<dbReference type="GO" id="GO:0033389">
    <property type="term" value="P:putrescine biosynthetic process from arginine, via agmatine"/>
    <property type="evidence" value="ECO:0007669"/>
    <property type="project" value="TreeGrafter"/>
</dbReference>
<dbReference type="RefSeq" id="WP_064122055.1">
    <property type="nucleotide sequence ID" value="NZ_CP015243.1"/>
</dbReference>
<dbReference type="NCBIfam" id="TIGR01230">
    <property type="entry name" value="agmatinase"/>
    <property type="match status" value="1"/>
</dbReference>
<dbReference type="PIRSF" id="PIRSF036979">
    <property type="entry name" value="Arginase"/>
    <property type="match status" value="1"/>
</dbReference>
<keyword evidence="3 5" id="KW-0378">Hydrolase</keyword>
<dbReference type="SUPFAM" id="SSF52768">
    <property type="entry name" value="Arginase/deacetylase"/>
    <property type="match status" value="1"/>
</dbReference>
<sequence>MFGMPYQGIATFLKTPLDAARPVGFLGLPYDCSVTFRPGCRLGPSGVRQASLMLTDGAHPRFETDPCALVSDLGDVAITHVGQEDALGQIEEAVSRALEAVPGRRLIFAGGDHLTTLGVLRAHAKRQGGPLALLHFDAHCDTWKDHFGDEIGHGTFLRNAIEEGVVDPSKTLSLGLRSPVDPETRDWLAGQGGYWCDSRALMALDGDGLRALVRERIGDAPIYVTFDIDVLDPAHAPGTGTPEIGGITTMKALELIESLREFELLGMDVVEVSPPYDHAGITSLAAANLLWTFVAMLRG</sequence>
<dbReference type="KEGG" id="haa:A5892_06140"/>
<evidence type="ECO:0000313" key="7">
    <source>
        <dbReference type="Proteomes" id="UP000077875"/>
    </source>
</evidence>
<dbReference type="Pfam" id="PF00491">
    <property type="entry name" value="Arginase"/>
    <property type="match status" value="1"/>
</dbReference>
<dbReference type="InterPro" id="IPR005925">
    <property type="entry name" value="Agmatinase-rel"/>
</dbReference>
<protein>
    <recommendedName>
        <fullName evidence="8">Agmatinase</fullName>
    </recommendedName>
</protein>
<feature type="binding site" evidence="4">
    <location>
        <position position="141"/>
    </location>
    <ligand>
        <name>Mn(2+)</name>
        <dbReference type="ChEBI" id="CHEBI:29035"/>
        <label>1</label>
    </ligand>
</feature>
<evidence type="ECO:0000256" key="2">
    <source>
        <dbReference type="ARBA" id="ARBA00022723"/>
    </source>
</evidence>
<feature type="binding site" evidence="4">
    <location>
        <position position="227"/>
    </location>
    <ligand>
        <name>Mn(2+)</name>
        <dbReference type="ChEBI" id="CHEBI:29035"/>
        <label>1</label>
    </ligand>
</feature>
<dbReference type="EMBL" id="CP015243">
    <property type="protein sequence ID" value="ANF57097.1"/>
    <property type="molecule type" value="Genomic_DNA"/>
</dbReference>
<organism evidence="6 7">
    <name type="scientific">Halotalea alkalilenta</name>
    <dbReference type="NCBI Taxonomy" id="376489"/>
    <lineage>
        <taxon>Bacteria</taxon>
        <taxon>Pseudomonadati</taxon>
        <taxon>Pseudomonadota</taxon>
        <taxon>Gammaproteobacteria</taxon>
        <taxon>Oceanospirillales</taxon>
        <taxon>Halomonadaceae</taxon>
        <taxon>Halotalea</taxon>
    </lineage>
</organism>
<keyword evidence="4" id="KW-0464">Manganese</keyword>
<feature type="binding site" evidence="4">
    <location>
        <position position="113"/>
    </location>
    <ligand>
        <name>Mn(2+)</name>
        <dbReference type="ChEBI" id="CHEBI:29035"/>
        <label>1</label>
    </ligand>
</feature>
<dbReference type="GO" id="GO:0008783">
    <property type="term" value="F:agmatinase activity"/>
    <property type="evidence" value="ECO:0007669"/>
    <property type="project" value="TreeGrafter"/>
</dbReference>
<evidence type="ECO:0000256" key="4">
    <source>
        <dbReference type="PIRSR" id="PIRSR036979-1"/>
    </source>
</evidence>
<accession>A0A172YCY3</accession>
<dbReference type="PANTHER" id="PTHR11358">
    <property type="entry name" value="ARGINASE/AGMATINASE"/>
    <property type="match status" value="1"/>
</dbReference>
<dbReference type="STRING" id="376489.A5892_06140"/>
<evidence type="ECO:0000313" key="6">
    <source>
        <dbReference type="EMBL" id="ANF57097.1"/>
    </source>
</evidence>
<keyword evidence="7" id="KW-1185">Reference proteome</keyword>
<dbReference type="InterPro" id="IPR006035">
    <property type="entry name" value="Ureohydrolase"/>
</dbReference>
<dbReference type="PANTHER" id="PTHR11358:SF26">
    <property type="entry name" value="GUANIDINO ACID HYDROLASE, MITOCHONDRIAL"/>
    <property type="match status" value="1"/>
</dbReference>
<evidence type="ECO:0000256" key="3">
    <source>
        <dbReference type="ARBA" id="ARBA00022801"/>
    </source>
</evidence>
<proteinExistence type="inferred from homology"/>
<feature type="binding site" evidence="4">
    <location>
        <position position="137"/>
    </location>
    <ligand>
        <name>Mn(2+)</name>
        <dbReference type="ChEBI" id="CHEBI:29035"/>
        <label>1</label>
    </ligand>
</feature>
<evidence type="ECO:0000256" key="5">
    <source>
        <dbReference type="RuleBase" id="RU003684"/>
    </source>
</evidence>
<dbReference type="GO" id="GO:0046872">
    <property type="term" value="F:metal ion binding"/>
    <property type="evidence" value="ECO:0007669"/>
    <property type="project" value="UniProtKB-KW"/>
</dbReference>
<dbReference type="AlphaFoldDB" id="A0A172YCY3"/>
<evidence type="ECO:0008006" key="8">
    <source>
        <dbReference type="Google" id="ProtNLM"/>
    </source>
</evidence>
<dbReference type="PRINTS" id="PR00116">
    <property type="entry name" value="ARGINASE"/>
</dbReference>
<dbReference type="PROSITE" id="PS01053">
    <property type="entry name" value="ARGINASE_1"/>
    <property type="match status" value="1"/>
</dbReference>